<dbReference type="EMBL" id="BTGU01000035">
    <property type="protein sequence ID" value="GMN50955.1"/>
    <property type="molecule type" value="Genomic_DNA"/>
</dbReference>
<keyword evidence="7" id="KW-1185">Reference proteome</keyword>
<dbReference type="PROSITE" id="PS50948">
    <property type="entry name" value="PAN"/>
    <property type="match status" value="1"/>
</dbReference>
<dbReference type="SUPFAM" id="SSF51110">
    <property type="entry name" value="alpha-D-mannose-specific plant lectins"/>
    <property type="match status" value="1"/>
</dbReference>
<evidence type="ECO:0000256" key="2">
    <source>
        <dbReference type="ARBA" id="ARBA00023157"/>
    </source>
</evidence>
<dbReference type="PANTHER" id="PTHR32444:SF89">
    <property type="entry name" value="S GLYCOPROTEIN"/>
    <property type="match status" value="1"/>
</dbReference>
<evidence type="ECO:0000259" key="4">
    <source>
        <dbReference type="PROSITE" id="PS50927"/>
    </source>
</evidence>
<dbReference type="AlphaFoldDB" id="A0AA88AFG9"/>
<keyword evidence="3" id="KW-0325">Glycoprotein</keyword>
<accession>A0AA88AFG9</accession>
<evidence type="ECO:0000313" key="7">
    <source>
        <dbReference type="Proteomes" id="UP001187192"/>
    </source>
</evidence>
<dbReference type="PANTHER" id="PTHR32444">
    <property type="entry name" value="BULB-TYPE LECTIN DOMAIN-CONTAINING PROTEIN"/>
    <property type="match status" value="1"/>
</dbReference>
<evidence type="ECO:0000256" key="1">
    <source>
        <dbReference type="ARBA" id="ARBA00022729"/>
    </source>
</evidence>
<evidence type="ECO:0000313" key="6">
    <source>
        <dbReference type="EMBL" id="GMN50955.1"/>
    </source>
</evidence>
<evidence type="ECO:0000256" key="3">
    <source>
        <dbReference type="ARBA" id="ARBA00023180"/>
    </source>
</evidence>
<reference evidence="6" key="1">
    <citation type="submission" date="2023-07" db="EMBL/GenBank/DDBJ databases">
        <title>draft genome sequence of fig (Ficus carica).</title>
        <authorList>
            <person name="Takahashi T."/>
            <person name="Nishimura K."/>
        </authorList>
    </citation>
    <scope>NUCLEOTIDE SEQUENCE</scope>
</reference>
<dbReference type="Gene3D" id="2.90.10.10">
    <property type="entry name" value="Bulb-type lectin domain"/>
    <property type="match status" value="1"/>
</dbReference>
<gene>
    <name evidence="6" type="ORF">TIFTF001_020122</name>
</gene>
<dbReference type="Pfam" id="PF00954">
    <property type="entry name" value="S_locus_glycop"/>
    <property type="match status" value="1"/>
</dbReference>
<dbReference type="GO" id="GO:0048544">
    <property type="term" value="P:recognition of pollen"/>
    <property type="evidence" value="ECO:0007669"/>
    <property type="project" value="InterPro"/>
</dbReference>
<dbReference type="InterPro" id="IPR000858">
    <property type="entry name" value="S_locus_glycoprot_dom"/>
</dbReference>
<feature type="domain" description="Bulb-type lectin" evidence="4">
    <location>
        <begin position="1"/>
        <end position="114"/>
    </location>
</feature>
<proteinExistence type="predicted"/>
<dbReference type="InterPro" id="IPR003609">
    <property type="entry name" value="Pan_app"/>
</dbReference>
<keyword evidence="1" id="KW-0732">Signal</keyword>
<dbReference type="CDD" id="cd00028">
    <property type="entry name" value="B_lectin"/>
    <property type="match status" value="1"/>
</dbReference>
<dbReference type="Pfam" id="PF08276">
    <property type="entry name" value="PAN_2"/>
    <property type="match status" value="1"/>
</dbReference>
<dbReference type="Proteomes" id="UP001187192">
    <property type="component" value="Unassembled WGS sequence"/>
</dbReference>
<comment type="caution">
    <text evidence="6">The sequence shown here is derived from an EMBL/GenBank/DDBJ whole genome shotgun (WGS) entry which is preliminary data.</text>
</comment>
<dbReference type="PROSITE" id="PS50927">
    <property type="entry name" value="BULB_LECTIN"/>
    <property type="match status" value="1"/>
</dbReference>
<sequence>MGQTLLSPSQIFELGFFSPNNTANRQFIGIWYKEISPRKFIWVANGENPLQLADSNASLTIGSNGNLELLDGNKKSVWSTNITGASNRSVAVLADNGNFLLKDGTSGDELWQSFQHPGDTFVPGAVLGFNAKTGVRDRLTSWRTDTDPSLGNFFAELASQRPPEGFIWINGSTRYWRSGPWDKSRFAGIVDMGTLYQNPFNLVEDAEKGTTDLYFNSYSNFTISFLVLSSEGVLKLVGKDKGSDWYIDWEAPTNQCEIYGTCGPFGVCKESESPICECLKGFVPKSIQEWRKGNWTGGCVRRSQLLCEKTSSSPSSKDGKKDGFWKIESIKLPDYYELVELDDYNADSCEAWCLNNCSCLAYA</sequence>
<protein>
    <submittedName>
        <fullName evidence="6">Uncharacterized protein</fullName>
    </submittedName>
</protein>
<dbReference type="Pfam" id="PF01453">
    <property type="entry name" value="B_lectin"/>
    <property type="match status" value="1"/>
</dbReference>
<feature type="domain" description="Apple" evidence="5">
    <location>
        <begin position="307"/>
        <end position="363"/>
    </location>
</feature>
<dbReference type="InterPro" id="IPR036426">
    <property type="entry name" value="Bulb-type_lectin_dom_sf"/>
</dbReference>
<name>A0AA88AFG9_FICCA</name>
<evidence type="ECO:0000259" key="5">
    <source>
        <dbReference type="PROSITE" id="PS50948"/>
    </source>
</evidence>
<dbReference type="SMART" id="SM00108">
    <property type="entry name" value="B_lectin"/>
    <property type="match status" value="1"/>
</dbReference>
<organism evidence="6 7">
    <name type="scientific">Ficus carica</name>
    <name type="common">Common fig</name>
    <dbReference type="NCBI Taxonomy" id="3494"/>
    <lineage>
        <taxon>Eukaryota</taxon>
        <taxon>Viridiplantae</taxon>
        <taxon>Streptophyta</taxon>
        <taxon>Embryophyta</taxon>
        <taxon>Tracheophyta</taxon>
        <taxon>Spermatophyta</taxon>
        <taxon>Magnoliopsida</taxon>
        <taxon>eudicotyledons</taxon>
        <taxon>Gunneridae</taxon>
        <taxon>Pentapetalae</taxon>
        <taxon>rosids</taxon>
        <taxon>fabids</taxon>
        <taxon>Rosales</taxon>
        <taxon>Moraceae</taxon>
        <taxon>Ficeae</taxon>
        <taxon>Ficus</taxon>
    </lineage>
</organism>
<dbReference type="InterPro" id="IPR001480">
    <property type="entry name" value="Bulb-type_lectin_dom"/>
</dbReference>
<keyword evidence="2" id="KW-1015">Disulfide bond</keyword>